<keyword evidence="2" id="KW-1185">Reference proteome</keyword>
<name>A0A2S7WIA6_9FLAO</name>
<dbReference type="AlphaFoldDB" id="A0A2S7WIA6"/>
<evidence type="ECO:0000313" key="1">
    <source>
        <dbReference type="EMBL" id="PQJ77324.1"/>
    </source>
</evidence>
<evidence type="ECO:0000313" key="2">
    <source>
        <dbReference type="Proteomes" id="UP000239068"/>
    </source>
</evidence>
<gene>
    <name evidence="1" type="ORF">BTO16_15925</name>
</gene>
<accession>A0A2S7WIA6</accession>
<dbReference type="EMBL" id="MSCM01000002">
    <property type="protein sequence ID" value="PQJ77324.1"/>
    <property type="molecule type" value="Genomic_DNA"/>
</dbReference>
<reference evidence="1 2" key="1">
    <citation type="submission" date="2016-12" db="EMBL/GenBank/DDBJ databases">
        <title>Trade-off between light-utilization and light-protection in marine flavobacteria.</title>
        <authorList>
            <person name="Kumagai Y."/>
            <person name="Yoshizawa S."/>
            <person name="Kogure K."/>
            <person name="Iwasaki W."/>
        </authorList>
    </citation>
    <scope>NUCLEOTIDE SEQUENCE [LARGE SCALE GENOMIC DNA]</scope>
    <source>
        <strain evidence="1 2">ATCC 43844</strain>
    </source>
</reference>
<comment type="caution">
    <text evidence="1">The sequence shown here is derived from an EMBL/GenBank/DDBJ whole genome shotgun (WGS) entry which is preliminary data.</text>
</comment>
<sequence>MYSCQNNTIVLTERIEMKIDNTIVDFNNNIEAKLILLPASTGSPNYFRLTAEDNSSNTFMITNLFPVLGVTPVVPSSGAIQAPESNFISVFGLDVDDGNAGNNLVYSVTAFGLEGEQIEATISGTYYDNLNVQHTLFIIIDVTRDQ</sequence>
<organism evidence="1 2">
    <name type="scientific">Polaribacter glomeratus</name>
    <dbReference type="NCBI Taxonomy" id="102"/>
    <lineage>
        <taxon>Bacteria</taxon>
        <taxon>Pseudomonadati</taxon>
        <taxon>Bacteroidota</taxon>
        <taxon>Flavobacteriia</taxon>
        <taxon>Flavobacteriales</taxon>
        <taxon>Flavobacteriaceae</taxon>
    </lineage>
</organism>
<protein>
    <submittedName>
        <fullName evidence="1">Uncharacterized protein</fullName>
    </submittedName>
</protein>
<dbReference type="Proteomes" id="UP000239068">
    <property type="component" value="Unassembled WGS sequence"/>
</dbReference>
<proteinExistence type="predicted"/>